<keyword evidence="2" id="KW-0472">Membrane</keyword>
<dbReference type="AlphaFoldDB" id="A0A6I3KV45"/>
<name>A0A6I3KV45_9NOCA</name>
<feature type="transmembrane region" description="Helical" evidence="2">
    <location>
        <begin position="60"/>
        <end position="78"/>
    </location>
</feature>
<keyword evidence="4" id="KW-1185">Reference proteome</keyword>
<reference evidence="3 4" key="1">
    <citation type="submission" date="2019-11" db="EMBL/GenBank/DDBJ databases">
        <title>Nocardia sp. nov. CT2-14 isolated from soil.</title>
        <authorList>
            <person name="Kanchanasin P."/>
            <person name="Tanasupawat S."/>
            <person name="Yuki M."/>
            <person name="Kudo T."/>
        </authorList>
    </citation>
    <scope>NUCLEOTIDE SEQUENCE [LARGE SCALE GENOMIC DNA]</scope>
    <source>
        <strain evidence="3 4">CT2-14</strain>
    </source>
</reference>
<gene>
    <name evidence="3" type="ORF">GLP40_11665</name>
</gene>
<keyword evidence="2" id="KW-0812">Transmembrane</keyword>
<sequence length="478" mass="52329">MRRRRLGGAVSRTAHRSGPPVSALVAVVGGLALAGVTWWGLFHFLGATAETPNQLDLGKISLAVTAGVFGAVALVVAYRRQRDAERGRFAEVFAAAARQLGDPDVAVRIAGVYAMAGVADEFSARWRRQQCVDVLCGYLRLPYQPEEGASHLVSKSQRIEDHGTAVERVYTFRQNDRQVRDTIVRVIAERLRPAAETQWCDCDFDFSDAVFEDADFRHAVFAGRNTRFTNAVFLSGRTVTFEQARFVGERVTFRGAVFRSAAVFDRAVFAHTEAGGTDRDNVGATFTEATFGAGVSFESAQFRGARTAFDRTTFAGERTGFANASFAAALTTFERAVFDGRRVTFTGAEFTGARVTFADSRFYAESASFECAHLGAQVRWRTGRTQEVSFARTEYHGKVSFADAVFAGRSVTFVGGDFFGDISFRRAAFDARAITFERPKAWVGVQFDWDASPATKPANITPTAWPPTLAESTPELTS</sequence>
<accession>A0A6I3KV45</accession>
<dbReference type="Gene3D" id="2.160.20.80">
    <property type="entry name" value="E3 ubiquitin-protein ligase SopA"/>
    <property type="match status" value="1"/>
</dbReference>
<evidence type="ECO:0000256" key="2">
    <source>
        <dbReference type="SAM" id="Phobius"/>
    </source>
</evidence>
<dbReference type="Proteomes" id="UP000432464">
    <property type="component" value="Unassembled WGS sequence"/>
</dbReference>
<proteinExistence type="predicted"/>
<evidence type="ECO:0000313" key="3">
    <source>
        <dbReference type="EMBL" id="MTE13427.1"/>
    </source>
</evidence>
<evidence type="ECO:0000313" key="4">
    <source>
        <dbReference type="Proteomes" id="UP000432464"/>
    </source>
</evidence>
<dbReference type="EMBL" id="WMBB01000005">
    <property type="protein sequence ID" value="MTE13427.1"/>
    <property type="molecule type" value="Genomic_DNA"/>
</dbReference>
<organism evidence="3 4">
    <name type="scientific">Nocardia aurantiaca</name>
    <dbReference type="NCBI Taxonomy" id="2675850"/>
    <lineage>
        <taxon>Bacteria</taxon>
        <taxon>Bacillati</taxon>
        <taxon>Actinomycetota</taxon>
        <taxon>Actinomycetes</taxon>
        <taxon>Mycobacteriales</taxon>
        <taxon>Nocardiaceae</taxon>
        <taxon>Nocardia</taxon>
    </lineage>
</organism>
<feature type="region of interest" description="Disordered" evidence="1">
    <location>
        <begin position="456"/>
        <end position="478"/>
    </location>
</feature>
<comment type="caution">
    <text evidence="3">The sequence shown here is derived from an EMBL/GenBank/DDBJ whole genome shotgun (WGS) entry which is preliminary data.</text>
</comment>
<evidence type="ECO:0000256" key="1">
    <source>
        <dbReference type="SAM" id="MobiDB-lite"/>
    </source>
</evidence>
<keyword evidence="2" id="KW-1133">Transmembrane helix</keyword>
<feature type="transmembrane region" description="Helical" evidence="2">
    <location>
        <begin position="21"/>
        <end position="40"/>
    </location>
</feature>
<protein>
    <submittedName>
        <fullName evidence="3">Pentapeptide repeat-containing protein</fullName>
    </submittedName>
</protein>